<feature type="transmembrane region" description="Helical" evidence="19">
    <location>
        <begin position="111"/>
        <end position="134"/>
    </location>
</feature>
<gene>
    <name evidence="19" type="primary">cobS</name>
    <name evidence="20" type="ORF">SAMN05216234_10740</name>
</gene>
<dbReference type="AlphaFoldDB" id="A0A1I5MVH1"/>
<protein>
    <recommendedName>
        <fullName evidence="6 19">Adenosylcobinamide-GDP ribazoletransferase</fullName>
        <ecNumber evidence="5 19">2.7.8.26</ecNumber>
    </recommendedName>
    <alternativeName>
        <fullName evidence="16 19">Cobalamin synthase</fullName>
    </alternativeName>
    <alternativeName>
        <fullName evidence="15 19">Cobalamin-5'-phosphate synthase</fullName>
    </alternativeName>
</protein>
<feature type="transmembrane region" description="Helical" evidence="19">
    <location>
        <begin position="63"/>
        <end position="82"/>
    </location>
</feature>
<evidence type="ECO:0000256" key="15">
    <source>
        <dbReference type="ARBA" id="ARBA00032605"/>
    </source>
</evidence>
<evidence type="ECO:0000256" key="18">
    <source>
        <dbReference type="ARBA" id="ARBA00049504"/>
    </source>
</evidence>
<evidence type="ECO:0000256" key="3">
    <source>
        <dbReference type="ARBA" id="ARBA00004663"/>
    </source>
</evidence>
<evidence type="ECO:0000256" key="19">
    <source>
        <dbReference type="HAMAP-Rule" id="MF_00719"/>
    </source>
</evidence>
<comment type="cofactor">
    <cofactor evidence="1 19">
        <name>Mg(2+)</name>
        <dbReference type="ChEBI" id="CHEBI:18420"/>
    </cofactor>
</comment>
<dbReference type="UniPathway" id="UPA00148">
    <property type="reaction ID" value="UER00238"/>
</dbReference>
<evidence type="ECO:0000256" key="12">
    <source>
        <dbReference type="ARBA" id="ARBA00022989"/>
    </source>
</evidence>
<evidence type="ECO:0000256" key="5">
    <source>
        <dbReference type="ARBA" id="ARBA00013200"/>
    </source>
</evidence>
<name>A0A1I5MVH1_9BACT</name>
<evidence type="ECO:0000256" key="17">
    <source>
        <dbReference type="ARBA" id="ARBA00048623"/>
    </source>
</evidence>
<keyword evidence="9 19" id="KW-0808">Transferase</keyword>
<dbReference type="EC" id="2.7.8.26" evidence="5 19"/>
<feature type="transmembrane region" description="Helical" evidence="19">
    <location>
        <begin position="140"/>
        <end position="158"/>
    </location>
</feature>
<comment type="pathway">
    <text evidence="3 19">Cofactor biosynthesis; adenosylcobalamin biosynthesis; adenosylcobalamin from cob(II)yrinate a,c-diamide: step 7/7.</text>
</comment>
<keyword evidence="8 19" id="KW-0169">Cobalamin biosynthesis</keyword>
<dbReference type="GO" id="GO:0051073">
    <property type="term" value="F:adenosylcobinamide-GDP ribazoletransferase activity"/>
    <property type="evidence" value="ECO:0007669"/>
    <property type="project" value="UniProtKB-UniRule"/>
</dbReference>
<dbReference type="HAMAP" id="MF_00719">
    <property type="entry name" value="CobS"/>
    <property type="match status" value="1"/>
</dbReference>
<feature type="transmembrane region" description="Helical" evidence="19">
    <location>
        <begin position="201"/>
        <end position="219"/>
    </location>
</feature>
<evidence type="ECO:0000256" key="7">
    <source>
        <dbReference type="ARBA" id="ARBA00022475"/>
    </source>
</evidence>
<feature type="transmembrane region" description="Helical" evidence="19">
    <location>
        <begin position="35"/>
        <end position="57"/>
    </location>
</feature>
<keyword evidence="13 19" id="KW-0472">Membrane</keyword>
<dbReference type="STRING" id="223786.SAMN05216234_10740"/>
<evidence type="ECO:0000256" key="13">
    <source>
        <dbReference type="ARBA" id="ARBA00023136"/>
    </source>
</evidence>
<feature type="transmembrane region" description="Helical" evidence="19">
    <location>
        <begin position="179"/>
        <end position="195"/>
    </location>
</feature>
<evidence type="ECO:0000256" key="6">
    <source>
        <dbReference type="ARBA" id="ARBA00015850"/>
    </source>
</evidence>
<comment type="function">
    <text evidence="14 19">Joins adenosylcobinamide-GDP and alpha-ribazole to generate adenosylcobalamin (Ado-cobalamin). Also synthesizes adenosylcobalamin 5'-phosphate from adenosylcobinamide-GDP and alpha-ribazole 5'-phosphate.</text>
</comment>
<reference evidence="20 21" key="1">
    <citation type="submission" date="2016-10" db="EMBL/GenBank/DDBJ databases">
        <authorList>
            <person name="de Groot N.N."/>
        </authorList>
    </citation>
    <scope>NUCLEOTIDE SEQUENCE [LARGE SCALE GENOMIC DNA]</scope>
    <source>
        <strain evidence="20 21">EP1-55-1</strain>
    </source>
</reference>
<evidence type="ECO:0000256" key="8">
    <source>
        <dbReference type="ARBA" id="ARBA00022573"/>
    </source>
</evidence>
<keyword evidence="11 19" id="KW-0460">Magnesium</keyword>
<evidence type="ECO:0000256" key="16">
    <source>
        <dbReference type="ARBA" id="ARBA00032853"/>
    </source>
</evidence>
<evidence type="ECO:0000256" key="1">
    <source>
        <dbReference type="ARBA" id="ARBA00001946"/>
    </source>
</evidence>
<evidence type="ECO:0000313" key="20">
    <source>
        <dbReference type="EMBL" id="SFP13524.1"/>
    </source>
</evidence>
<dbReference type="GO" id="GO:0005886">
    <property type="term" value="C:plasma membrane"/>
    <property type="evidence" value="ECO:0007669"/>
    <property type="project" value="UniProtKB-SubCell"/>
</dbReference>
<dbReference type="EMBL" id="FOXB01000007">
    <property type="protein sequence ID" value="SFP13524.1"/>
    <property type="molecule type" value="Genomic_DNA"/>
</dbReference>
<evidence type="ECO:0000256" key="9">
    <source>
        <dbReference type="ARBA" id="ARBA00022679"/>
    </source>
</evidence>
<evidence type="ECO:0000256" key="10">
    <source>
        <dbReference type="ARBA" id="ARBA00022692"/>
    </source>
</evidence>
<keyword evidence="12 19" id="KW-1133">Transmembrane helix</keyword>
<evidence type="ECO:0000256" key="2">
    <source>
        <dbReference type="ARBA" id="ARBA00004651"/>
    </source>
</evidence>
<comment type="similarity">
    <text evidence="4 19">Belongs to the CobS family.</text>
</comment>
<evidence type="ECO:0000256" key="11">
    <source>
        <dbReference type="ARBA" id="ARBA00022842"/>
    </source>
</evidence>
<evidence type="ECO:0000256" key="14">
    <source>
        <dbReference type="ARBA" id="ARBA00025228"/>
    </source>
</evidence>
<comment type="catalytic activity">
    <reaction evidence="17 19">
        <text>alpha-ribazole + adenosylcob(III)inamide-GDP = adenosylcob(III)alamin + GMP + H(+)</text>
        <dbReference type="Rhea" id="RHEA:16049"/>
        <dbReference type="ChEBI" id="CHEBI:10329"/>
        <dbReference type="ChEBI" id="CHEBI:15378"/>
        <dbReference type="ChEBI" id="CHEBI:18408"/>
        <dbReference type="ChEBI" id="CHEBI:58115"/>
        <dbReference type="ChEBI" id="CHEBI:60487"/>
        <dbReference type="EC" id="2.7.8.26"/>
    </reaction>
</comment>
<keyword evidence="21" id="KW-1185">Reference proteome</keyword>
<dbReference type="PANTHER" id="PTHR34148">
    <property type="entry name" value="ADENOSYLCOBINAMIDE-GDP RIBAZOLETRANSFERASE"/>
    <property type="match status" value="1"/>
</dbReference>
<organism evidence="20 21">
    <name type="scientific">Hydrogenimonas thermophila</name>
    <dbReference type="NCBI Taxonomy" id="223786"/>
    <lineage>
        <taxon>Bacteria</taxon>
        <taxon>Pseudomonadati</taxon>
        <taxon>Campylobacterota</taxon>
        <taxon>Epsilonproteobacteria</taxon>
        <taxon>Campylobacterales</taxon>
        <taxon>Hydrogenimonadaceae</taxon>
        <taxon>Hydrogenimonas</taxon>
    </lineage>
</organism>
<dbReference type="GO" id="GO:0008818">
    <property type="term" value="F:cobalamin 5'-phosphate synthase activity"/>
    <property type="evidence" value="ECO:0007669"/>
    <property type="project" value="UniProtKB-UniRule"/>
</dbReference>
<sequence>MLKDIYLGLKLSVSYFSILPIRFKESDDLTKSDILKFMLLFFPFVGAVLGYLTIFAFGVLESLHWYGALIAAVLYMWLYGFLHTEAVIDVADAIYASHSSKDAYEIIKEPTVGAMGVLWGVSLLIVKIASIVYLFLTKKYLFLVVVAISSRVGLLVLFRVLEFRSKFLESLKASFDRKIFWFATALYTLILYNIAGLQAVILLLFMVLISFFVAKYIIYRLGFANGDVMGTTLEFAEVIGLTGVILCL</sequence>
<dbReference type="PANTHER" id="PTHR34148:SF1">
    <property type="entry name" value="ADENOSYLCOBINAMIDE-GDP RIBAZOLETRANSFERASE"/>
    <property type="match status" value="1"/>
</dbReference>
<proteinExistence type="inferred from homology"/>
<dbReference type="RefSeq" id="WP_177201981.1">
    <property type="nucleotide sequence ID" value="NZ_FOXB01000007.1"/>
</dbReference>
<dbReference type="Proteomes" id="UP000199227">
    <property type="component" value="Unassembled WGS sequence"/>
</dbReference>
<comment type="catalytic activity">
    <reaction evidence="18 19">
        <text>alpha-ribazole 5'-phosphate + adenosylcob(III)inamide-GDP = adenosylcob(III)alamin 5'-phosphate + GMP + H(+)</text>
        <dbReference type="Rhea" id="RHEA:23560"/>
        <dbReference type="ChEBI" id="CHEBI:15378"/>
        <dbReference type="ChEBI" id="CHEBI:57918"/>
        <dbReference type="ChEBI" id="CHEBI:58115"/>
        <dbReference type="ChEBI" id="CHEBI:60487"/>
        <dbReference type="ChEBI" id="CHEBI:60493"/>
        <dbReference type="EC" id="2.7.8.26"/>
    </reaction>
</comment>
<dbReference type="Pfam" id="PF02654">
    <property type="entry name" value="CobS"/>
    <property type="match status" value="1"/>
</dbReference>
<keyword evidence="7 19" id="KW-1003">Cell membrane</keyword>
<keyword evidence="10 19" id="KW-0812">Transmembrane</keyword>
<accession>A0A1I5MVH1</accession>
<dbReference type="InterPro" id="IPR003805">
    <property type="entry name" value="CobS"/>
</dbReference>
<evidence type="ECO:0000256" key="4">
    <source>
        <dbReference type="ARBA" id="ARBA00010561"/>
    </source>
</evidence>
<evidence type="ECO:0000313" key="21">
    <source>
        <dbReference type="Proteomes" id="UP000199227"/>
    </source>
</evidence>
<comment type="subcellular location">
    <subcellularLocation>
        <location evidence="2 19">Cell membrane</location>
        <topology evidence="2 19">Multi-pass membrane protein</topology>
    </subcellularLocation>
</comment>
<dbReference type="GO" id="GO:0009236">
    <property type="term" value="P:cobalamin biosynthetic process"/>
    <property type="evidence" value="ECO:0007669"/>
    <property type="project" value="UniProtKB-UniRule"/>
</dbReference>